<evidence type="ECO:0000259" key="6">
    <source>
        <dbReference type="Pfam" id="PF05175"/>
    </source>
</evidence>
<keyword evidence="9" id="KW-1185">Reference proteome</keyword>
<evidence type="ECO:0000259" key="7">
    <source>
        <dbReference type="Pfam" id="PF26049"/>
    </source>
</evidence>
<evidence type="ECO:0000256" key="5">
    <source>
        <dbReference type="ARBA" id="ARBA00022691"/>
    </source>
</evidence>
<dbReference type="InterPro" id="IPR002052">
    <property type="entry name" value="DNA_methylase_N6_adenine_CS"/>
</dbReference>
<protein>
    <submittedName>
        <fullName evidence="8">Uncharacterized protein</fullName>
    </submittedName>
</protein>
<dbReference type="Gene3D" id="3.40.50.150">
    <property type="entry name" value="Vaccinia Virus protein VP39"/>
    <property type="match status" value="2"/>
</dbReference>
<evidence type="ECO:0000256" key="2">
    <source>
        <dbReference type="ARBA" id="ARBA00022552"/>
    </source>
</evidence>
<dbReference type="Pfam" id="PF26049">
    <property type="entry name" value="RLMG_N"/>
    <property type="match status" value="1"/>
</dbReference>
<dbReference type="InterPro" id="IPR029063">
    <property type="entry name" value="SAM-dependent_MTases_sf"/>
</dbReference>
<organism evidence="8 9">
    <name type="scientific">Pseudidiomarina halophila</name>
    <dbReference type="NCBI Taxonomy" id="1449799"/>
    <lineage>
        <taxon>Bacteria</taxon>
        <taxon>Pseudomonadati</taxon>
        <taxon>Pseudomonadota</taxon>
        <taxon>Gammaproteobacteria</taxon>
        <taxon>Alteromonadales</taxon>
        <taxon>Idiomarinaceae</taxon>
        <taxon>Pseudidiomarina</taxon>
    </lineage>
</organism>
<evidence type="ECO:0000256" key="3">
    <source>
        <dbReference type="ARBA" id="ARBA00022603"/>
    </source>
</evidence>
<keyword evidence="3" id="KW-0489">Methyltransferase</keyword>
<name>A0A432XZW4_9GAMM</name>
<dbReference type="PROSITE" id="PS00092">
    <property type="entry name" value="N6_MTASE"/>
    <property type="match status" value="1"/>
</dbReference>
<dbReference type="SUPFAM" id="SSF53335">
    <property type="entry name" value="S-adenosyl-L-methionine-dependent methyltransferases"/>
    <property type="match status" value="1"/>
</dbReference>
<keyword evidence="4" id="KW-0808">Transferase</keyword>
<dbReference type="InterPro" id="IPR046977">
    <property type="entry name" value="RsmC/RlmG"/>
</dbReference>
<keyword evidence="2" id="KW-0698">rRNA processing</keyword>
<dbReference type="CDD" id="cd02440">
    <property type="entry name" value="AdoMet_MTases"/>
    <property type="match status" value="1"/>
</dbReference>
<dbReference type="Proteomes" id="UP000287198">
    <property type="component" value="Unassembled WGS sequence"/>
</dbReference>
<evidence type="ECO:0000256" key="1">
    <source>
        <dbReference type="ARBA" id="ARBA00022490"/>
    </source>
</evidence>
<dbReference type="EMBL" id="PIPW01000001">
    <property type="protein sequence ID" value="RUO54181.1"/>
    <property type="molecule type" value="Genomic_DNA"/>
</dbReference>
<dbReference type="AlphaFoldDB" id="A0A432XZW4"/>
<evidence type="ECO:0000313" key="9">
    <source>
        <dbReference type="Proteomes" id="UP000287198"/>
    </source>
</evidence>
<dbReference type="OrthoDB" id="29650at2"/>
<dbReference type="PIRSF" id="PIRSF037565">
    <property type="entry name" value="RRNA_m2G_Mtase_RsmD_prd"/>
    <property type="match status" value="1"/>
</dbReference>
<keyword evidence="5" id="KW-0949">S-adenosyl-L-methionine</keyword>
<proteinExistence type="predicted"/>
<dbReference type="RefSeq" id="WP_126761334.1">
    <property type="nucleotide sequence ID" value="NZ_JBHLTZ010000004.1"/>
</dbReference>
<sequence length="388" mass="42961">MEKSRLKKSGANAAPTRFHTVAGRWQLQRYPMRRSDPLQAWDAADELLHEALVSHETAGGSAAFPLLVNDAFGALLMAVADRQVVSCSDSYVSHLAQRANLALNQLHCELQQVDPLAALPTDIDVVLMKLPKNQSLLAFQLARMSASLTPGTPLLIAARSKHFTPGVRELFAQYCDAVDISLVQKKCRILRATIRSRPMTQDSFIQRWQVPETQLELSHHAGVFGRNQLDIGARLLLDNLPAEGAQEVIDLGCGNGVLGLTYAQKSPRSAITWVDESYLAVASCQHNIEANLAASTQYQVRVDDCLSQQPDGSADLVLCNPPFHQEHAITEHIARQMFRDASRVLRKGGEMRVVANRHLPYYHPLKRLFGRVNQVASNAKFVVYSCKV</sequence>
<feature type="domain" description="Methyltransferase small" evidence="6">
    <location>
        <begin position="215"/>
        <end position="385"/>
    </location>
</feature>
<dbReference type="GO" id="GO:0003676">
    <property type="term" value="F:nucleic acid binding"/>
    <property type="evidence" value="ECO:0007669"/>
    <property type="project" value="InterPro"/>
</dbReference>
<dbReference type="InterPro" id="IPR017237">
    <property type="entry name" value="RLMG"/>
</dbReference>
<dbReference type="InterPro" id="IPR058679">
    <property type="entry name" value="RlmG_N"/>
</dbReference>
<evidence type="ECO:0000256" key="4">
    <source>
        <dbReference type="ARBA" id="ARBA00022679"/>
    </source>
</evidence>
<dbReference type="GO" id="GO:0008990">
    <property type="term" value="F:rRNA (guanine-N2-)-methyltransferase activity"/>
    <property type="evidence" value="ECO:0007669"/>
    <property type="project" value="InterPro"/>
</dbReference>
<dbReference type="GO" id="GO:0005737">
    <property type="term" value="C:cytoplasm"/>
    <property type="evidence" value="ECO:0007669"/>
    <property type="project" value="InterPro"/>
</dbReference>
<evidence type="ECO:0000313" key="8">
    <source>
        <dbReference type="EMBL" id="RUO54181.1"/>
    </source>
</evidence>
<dbReference type="PANTHER" id="PTHR47816">
    <property type="entry name" value="RIBOSOMAL RNA SMALL SUBUNIT METHYLTRANSFERASE C"/>
    <property type="match status" value="1"/>
</dbReference>
<keyword evidence="1" id="KW-0963">Cytoplasm</keyword>
<dbReference type="PANTHER" id="PTHR47816:SF5">
    <property type="entry name" value="RIBOSOMAL RNA LARGE SUBUNIT METHYLTRANSFERASE G"/>
    <property type="match status" value="1"/>
</dbReference>
<reference evidence="9" key="1">
    <citation type="journal article" date="2018" name="Front. Microbiol.">
        <title>Genome-Based Analysis Reveals the Taxonomy and Diversity of the Family Idiomarinaceae.</title>
        <authorList>
            <person name="Liu Y."/>
            <person name="Lai Q."/>
            <person name="Shao Z."/>
        </authorList>
    </citation>
    <scope>NUCLEOTIDE SEQUENCE [LARGE SCALE GENOMIC DNA]</scope>
    <source>
        <strain evidence="9">BH195</strain>
    </source>
</reference>
<comment type="caution">
    <text evidence="8">The sequence shown here is derived from an EMBL/GenBank/DDBJ whole genome shotgun (WGS) entry which is preliminary data.</text>
</comment>
<feature type="domain" description="RlmG N-terminal" evidence="7">
    <location>
        <begin position="17"/>
        <end position="194"/>
    </location>
</feature>
<dbReference type="InterPro" id="IPR007848">
    <property type="entry name" value="Small_mtfrase_dom"/>
</dbReference>
<gene>
    <name evidence="8" type="ORF">CWI69_01795</name>
</gene>
<accession>A0A432XZW4</accession>
<dbReference type="Pfam" id="PF05175">
    <property type="entry name" value="MTS"/>
    <property type="match status" value="1"/>
</dbReference>